<sequence length="133" mass="14829">MSQLTNESNKDEGISKLEISGIYPFRCELLKTLALNIVKNEPEIAPYVAIRFIESVLKKSFTRTTKCMRSKNVETLGIEGMKPKPILKQNLSQLSGASFIADDLEKTLRIGSRPQTLPTADNASSKKQKTDNK</sequence>
<proteinExistence type="predicted"/>
<accession>A0A9N9C2E9</accession>
<keyword evidence="3" id="KW-1185">Reference proteome</keyword>
<comment type="caution">
    <text evidence="2">The sequence shown here is derived from an EMBL/GenBank/DDBJ whole genome shotgun (WGS) entry which is preliminary data.</text>
</comment>
<name>A0A9N9C2E9_9GLOM</name>
<dbReference type="Proteomes" id="UP000789831">
    <property type="component" value="Unassembled WGS sequence"/>
</dbReference>
<feature type="region of interest" description="Disordered" evidence="1">
    <location>
        <begin position="110"/>
        <end position="133"/>
    </location>
</feature>
<evidence type="ECO:0000313" key="2">
    <source>
        <dbReference type="EMBL" id="CAG8586713.1"/>
    </source>
</evidence>
<evidence type="ECO:0000313" key="3">
    <source>
        <dbReference type="Proteomes" id="UP000789831"/>
    </source>
</evidence>
<reference evidence="2" key="1">
    <citation type="submission" date="2021-06" db="EMBL/GenBank/DDBJ databases">
        <authorList>
            <person name="Kallberg Y."/>
            <person name="Tangrot J."/>
            <person name="Rosling A."/>
        </authorList>
    </citation>
    <scope>NUCLEOTIDE SEQUENCE</scope>
    <source>
        <strain evidence="2">MT106</strain>
    </source>
</reference>
<dbReference type="EMBL" id="CAJVPL010001768">
    <property type="protein sequence ID" value="CAG8586713.1"/>
    <property type="molecule type" value="Genomic_DNA"/>
</dbReference>
<gene>
    <name evidence="2" type="ORF">AGERDE_LOCUS8403</name>
</gene>
<organism evidence="2 3">
    <name type="scientific">Ambispora gerdemannii</name>
    <dbReference type="NCBI Taxonomy" id="144530"/>
    <lineage>
        <taxon>Eukaryota</taxon>
        <taxon>Fungi</taxon>
        <taxon>Fungi incertae sedis</taxon>
        <taxon>Mucoromycota</taxon>
        <taxon>Glomeromycotina</taxon>
        <taxon>Glomeromycetes</taxon>
        <taxon>Archaeosporales</taxon>
        <taxon>Ambisporaceae</taxon>
        <taxon>Ambispora</taxon>
    </lineage>
</organism>
<protein>
    <submittedName>
        <fullName evidence="2">12513_t:CDS:1</fullName>
    </submittedName>
</protein>
<evidence type="ECO:0000256" key="1">
    <source>
        <dbReference type="SAM" id="MobiDB-lite"/>
    </source>
</evidence>
<feature type="compositionally biased region" description="Polar residues" evidence="1">
    <location>
        <begin position="113"/>
        <end position="125"/>
    </location>
</feature>
<dbReference type="AlphaFoldDB" id="A0A9N9C2E9"/>